<reference evidence="10 11" key="1">
    <citation type="submission" date="2018-03" db="EMBL/GenBank/DDBJ databases">
        <authorList>
            <person name="Fogelqvist J."/>
        </authorList>
    </citation>
    <scope>NUCLEOTIDE SEQUENCE [LARGE SCALE GENOMIC DNA]</scope>
</reference>
<evidence type="ECO:0000313" key="10">
    <source>
        <dbReference type="EMBL" id="SPQ98480.1"/>
    </source>
</evidence>
<evidence type="ECO:0000256" key="4">
    <source>
        <dbReference type="ARBA" id="ARBA00022448"/>
    </source>
</evidence>
<keyword evidence="10" id="KW-0496">Mitochondrion</keyword>
<evidence type="ECO:0000256" key="8">
    <source>
        <dbReference type="ARBA" id="ARBA00031347"/>
    </source>
</evidence>
<dbReference type="GO" id="GO:0006891">
    <property type="term" value="P:intra-Golgi vesicle-mediated transport"/>
    <property type="evidence" value="ECO:0007669"/>
    <property type="project" value="TreeGrafter"/>
</dbReference>
<dbReference type="Proteomes" id="UP000290189">
    <property type="component" value="Unassembled WGS sequence"/>
</dbReference>
<evidence type="ECO:0000256" key="5">
    <source>
        <dbReference type="ARBA" id="ARBA00022927"/>
    </source>
</evidence>
<dbReference type="SUPFAM" id="SSF74788">
    <property type="entry name" value="Cullin repeat-like"/>
    <property type="match status" value="1"/>
</dbReference>
<dbReference type="AlphaFoldDB" id="A0A3P3YEU3"/>
<evidence type="ECO:0000256" key="6">
    <source>
        <dbReference type="ARBA" id="ARBA00023034"/>
    </source>
</evidence>
<dbReference type="InterPro" id="IPR016159">
    <property type="entry name" value="Cullin_repeat-like_dom_sf"/>
</dbReference>
<dbReference type="PANTHER" id="PTHR21311:SF0">
    <property type="entry name" value="CONSERVED OLIGOMERIC GOLGI COMPLEX SUBUNIT 8"/>
    <property type="match status" value="1"/>
</dbReference>
<gene>
    <name evidence="10" type="ORF">PLBR_LOCUS5695</name>
</gene>
<evidence type="ECO:0000256" key="1">
    <source>
        <dbReference type="ARBA" id="ARBA00004395"/>
    </source>
</evidence>
<evidence type="ECO:0000256" key="3">
    <source>
        <dbReference type="ARBA" id="ARBA00020983"/>
    </source>
</evidence>
<evidence type="ECO:0000313" key="11">
    <source>
        <dbReference type="Proteomes" id="UP000290189"/>
    </source>
</evidence>
<comment type="subcellular location">
    <subcellularLocation>
        <location evidence="1">Golgi apparatus membrane</location>
        <topology evidence="1">Peripheral membrane protein</topology>
    </subcellularLocation>
</comment>
<keyword evidence="6" id="KW-0333">Golgi apparatus</keyword>
<evidence type="ECO:0000256" key="2">
    <source>
        <dbReference type="ARBA" id="ARBA00006419"/>
    </source>
</evidence>
<comment type="similarity">
    <text evidence="2">Belongs to the COG8 family.</text>
</comment>
<accession>A0A3P3YEU3</accession>
<keyword evidence="4" id="KW-0813">Transport</keyword>
<organism evidence="10 11">
    <name type="scientific">Plasmodiophora brassicae</name>
    <name type="common">Clubroot disease agent</name>
    <dbReference type="NCBI Taxonomy" id="37360"/>
    <lineage>
        <taxon>Eukaryota</taxon>
        <taxon>Sar</taxon>
        <taxon>Rhizaria</taxon>
        <taxon>Endomyxa</taxon>
        <taxon>Phytomyxea</taxon>
        <taxon>Plasmodiophorida</taxon>
        <taxon>Plasmodiophoridae</taxon>
        <taxon>Plasmodiophora</taxon>
    </lineage>
</organism>
<sequence>MHTSTCAAVQRSDIACRPDADVTNENSVPFEKCSLARAGAGVPRRVASCIVRSAARQMVGPLDGPVGPVERAYIEQVTQWDLGRIRREPDRLRGERLRVTRAIEDLAVQNYRQFLDTATCLARCKTLAASVTGDLDAFRHDVAALTHAVRAFTADHASRSAQETIQHTLSDMYPQLVDVLDLPYLMEACIVDGAFDAALDIRDHVRALLRRHADVGVLAVINAVVDRHTDRLLADLLGRLEAPVQLPDALTIVGHMRRVHTFTEVALRTQFLQRREAWLEARLAGEVAASPLALLSKYLDVSRVHLFEIATQYQAMFADDDDDDGLLQRWISHRLDDVLAKLATHLAQITNGTSLATLLEQAMYCGLSLGTIGIDFRALLIPLFAARIAALFQQALRQASATFHRSLSTHLWHMDAATLAKLGIVAPGPAFADVMQYPPLAVLASAVFDAVNQVRECAPASMTGALAAHLEDALVDCAQHLAGADPARSPDLAQAFGDVAFPLMVTALASLAPAGSSSSSSSPRLDRDRVLARLVEANLYSADRVAIRTGVPPDDDDGAEGGGERSDERAATPVVTADADVPN</sequence>
<proteinExistence type="inferred from homology"/>
<feature type="region of interest" description="Disordered" evidence="9">
    <location>
        <begin position="546"/>
        <end position="583"/>
    </location>
</feature>
<dbReference type="GO" id="GO:0017119">
    <property type="term" value="C:Golgi transport complex"/>
    <property type="evidence" value="ECO:0007669"/>
    <property type="project" value="InterPro"/>
</dbReference>
<keyword evidence="5" id="KW-0653">Protein transport</keyword>
<evidence type="ECO:0000256" key="7">
    <source>
        <dbReference type="ARBA" id="ARBA00023136"/>
    </source>
</evidence>
<dbReference type="GO" id="GO:0000139">
    <property type="term" value="C:Golgi membrane"/>
    <property type="evidence" value="ECO:0007669"/>
    <property type="project" value="UniProtKB-SubCell"/>
</dbReference>
<feature type="compositionally biased region" description="Low complexity" evidence="9">
    <location>
        <begin position="571"/>
        <end position="583"/>
    </location>
</feature>
<keyword evidence="7" id="KW-0472">Membrane</keyword>
<protein>
    <recommendedName>
        <fullName evidence="3">Conserved oligomeric Golgi complex subunit 8</fullName>
    </recommendedName>
    <alternativeName>
        <fullName evidence="8">Component of oligomeric Golgi complex 8</fullName>
    </alternativeName>
</protein>
<dbReference type="InterPro" id="IPR007255">
    <property type="entry name" value="COG8"/>
</dbReference>
<dbReference type="EMBL" id="OVEO01000009">
    <property type="protein sequence ID" value="SPQ98480.1"/>
    <property type="molecule type" value="Genomic_DNA"/>
</dbReference>
<dbReference type="GO" id="GO:0015031">
    <property type="term" value="P:protein transport"/>
    <property type="evidence" value="ECO:0007669"/>
    <property type="project" value="UniProtKB-KW"/>
</dbReference>
<dbReference type="PANTHER" id="PTHR21311">
    <property type="entry name" value="CONSERVED OLIGOMERIC GOLGI COMPLEX COMPONENT 8"/>
    <property type="match status" value="1"/>
</dbReference>
<geneLocation type="mitochondrion" evidence="10"/>
<dbReference type="Pfam" id="PF04124">
    <property type="entry name" value="Dor1"/>
    <property type="match status" value="1"/>
</dbReference>
<name>A0A3P3YEU3_PLABS</name>
<evidence type="ECO:0000256" key="9">
    <source>
        <dbReference type="SAM" id="MobiDB-lite"/>
    </source>
</evidence>